<dbReference type="AlphaFoldDB" id="A0A165EQY1"/>
<feature type="region of interest" description="Disordered" evidence="8">
    <location>
        <begin position="341"/>
        <end position="404"/>
    </location>
</feature>
<evidence type="ECO:0000313" key="11">
    <source>
        <dbReference type="EMBL" id="KZT07576.1"/>
    </source>
</evidence>
<dbReference type="GO" id="GO:0006874">
    <property type="term" value="P:intracellular calcium ion homeostasis"/>
    <property type="evidence" value="ECO:0007669"/>
    <property type="project" value="TreeGrafter"/>
</dbReference>
<evidence type="ECO:0000256" key="6">
    <source>
        <dbReference type="ARBA" id="ARBA00023065"/>
    </source>
</evidence>
<evidence type="ECO:0000256" key="2">
    <source>
        <dbReference type="ARBA" id="ARBA00008170"/>
    </source>
</evidence>
<feature type="transmembrane region" description="Helical" evidence="9">
    <location>
        <begin position="107"/>
        <end position="127"/>
    </location>
</feature>
<name>A0A165EQY1_9APHY</name>
<feature type="compositionally biased region" description="Low complexity" evidence="8">
    <location>
        <begin position="29"/>
        <end position="44"/>
    </location>
</feature>
<evidence type="ECO:0000256" key="4">
    <source>
        <dbReference type="ARBA" id="ARBA00022692"/>
    </source>
</evidence>
<evidence type="ECO:0000256" key="3">
    <source>
        <dbReference type="ARBA" id="ARBA00022448"/>
    </source>
</evidence>
<keyword evidence="7 9" id="KW-0472">Membrane</keyword>
<dbReference type="RefSeq" id="XP_040765316.1">
    <property type="nucleotide sequence ID" value="XM_040908631.1"/>
</dbReference>
<gene>
    <name evidence="11" type="ORF">LAESUDRAFT_724523</name>
</gene>
<reference evidence="11 12" key="1">
    <citation type="journal article" date="2016" name="Mol. Biol. Evol.">
        <title>Comparative Genomics of Early-Diverging Mushroom-Forming Fungi Provides Insights into the Origins of Lignocellulose Decay Capabilities.</title>
        <authorList>
            <person name="Nagy L.G."/>
            <person name="Riley R."/>
            <person name="Tritt A."/>
            <person name="Adam C."/>
            <person name="Daum C."/>
            <person name="Floudas D."/>
            <person name="Sun H."/>
            <person name="Yadav J.S."/>
            <person name="Pangilinan J."/>
            <person name="Larsson K.H."/>
            <person name="Matsuura K."/>
            <person name="Barry K."/>
            <person name="Labutti K."/>
            <person name="Kuo R."/>
            <person name="Ohm R.A."/>
            <person name="Bhattacharya S.S."/>
            <person name="Shirouzu T."/>
            <person name="Yoshinaga Y."/>
            <person name="Martin F.M."/>
            <person name="Grigoriev I.V."/>
            <person name="Hibbett D.S."/>
        </authorList>
    </citation>
    <scope>NUCLEOTIDE SEQUENCE [LARGE SCALE GENOMIC DNA]</scope>
    <source>
        <strain evidence="11 12">93-53</strain>
    </source>
</reference>
<evidence type="ECO:0000256" key="7">
    <source>
        <dbReference type="ARBA" id="ARBA00023136"/>
    </source>
</evidence>
<feature type="region of interest" description="Disordered" evidence="8">
    <location>
        <begin position="447"/>
        <end position="481"/>
    </location>
</feature>
<feature type="compositionally biased region" description="Polar residues" evidence="8">
    <location>
        <begin position="349"/>
        <end position="360"/>
    </location>
</feature>
<dbReference type="GeneID" id="63825660"/>
<evidence type="ECO:0000313" key="12">
    <source>
        <dbReference type="Proteomes" id="UP000076871"/>
    </source>
</evidence>
<feature type="transmembrane region" description="Helical" evidence="9">
    <location>
        <begin position="238"/>
        <end position="260"/>
    </location>
</feature>
<dbReference type="PANTHER" id="PTHR31503:SF20">
    <property type="entry name" value="CA(2+)_H(+) EXCHANGER, PUTATIVE (EUROFUNG)-RELATED"/>
    <property type="match status" value="1"/>
</dbReference>
<dbReference type="Proteomes" id="UP000076871">
    <property type="component" value="Unassembled WGS sequence"/>
</dbReference>
<keyword evidence="3" id="KW-0813">Transport</keyword>
<evidence type="ECO:0000256" key="9">
    <source>
        <dbReference type="SAM" id="Phobius"/>
    </source>
</evidence>
<dbReference type="InterPro" id="IPR004713">
    <property type="entry name" value="CaH_exchang"/>
</dbReference>
<keyword evidence="4 9" id="KW-0812">Transmembrane</keyword>
<dbReference type="InterPro" id="IPR044880">
    <property type="entry name" value="NCX_ion-bd_dom_sf"/>
</dbReference>
<dbReference type="GO" id="GO:0012505">
    <property type="term" value="C:endomembrane system"/>
    <property type="evidence" value="ECO:0007669"/>
    <property type="project" value="UniProtKB-SubCell"/>
</dbReference>
<feature type="transmembrane region" description="Helical" evidence="9">
    <location>
        <begin position="617"/>
        <end position="640"/>
    </location>
</feature>
<dbReference type="OrthoDB" id="1699231at2759"/>
<dbReference type="Gene3D" id="1.20.1420.30">
    <property type="entry name" value="NCX, central ion-binding region"/>
    <property type="match status" value="2"/>
</dbReference>
<feature type="compositionally biased region" description="Basic and acidic residues" evidence="8">
    <location>
        <begin position="9"/>
        <end position="19"/>
    </location>
</feature>
<dbReference type="PANTHER" id="PTHR31503">
    <property type="entry name" value="VACUOLAR CALCIUM ION TRANSPORTER"/>
    <property type="match status" value="1"/>
</dbReference>
<dbReference type="InParanoid" id="A0A165EQY1"/>
<keyword evidence="5 9" id="KW-1133">Transmembrane helix</keyword>
<feature type="transmembrane region" description="Helical" evidence="9">
    <location>
        <begin position="280"/>
        <end position="302"/>
    </location>
</feature>
<feature type="transmembrane region" description="Helical" evidence="9">
    <location>
        <begin position="584"/>
        <end position="605"/>
    </location>
</feature>
<keyword evidence="6" id="KW-0406">Ion transport</keyword>
<organism evidence="11 12">
    <name type="scientific">Laetiporus sulphureus 93-53</name>
    <dbReference type="NCBI Taxonomy" id="1314785"/>
    <lineage>
        <taxon>Eukaryota</taxon>
        <taxon>Fungi</taxon>
        <taxon>Dikarya</taxon>
        <taxon>Basidiomycota</taxon>
        <taxon>Agaricomycotina</taxon>
        <taxon>Agaricomycetes</taxon>
        <taxon>Polyporales</taxon>
        <taxon>Laetiporus</taxon>
    </lineage>
</organism>
<protein>
    <recommendedName>
        <fullName evidence="10">Sodium/calcium exchanger membrane region domain-containing protein</fullName>
    </recommendedName>
</protein>
<evidence type="ECO:0000256" key="8">
    <source>
        <dbReference type="SAM" id="MobiDB-lite"/>
    </source>
</evidence>
<dbReference type="GO" id="GO:0015369">
    <property type="term" value="F:calcium:proton antiporter activity"/>
    <property type="evidence" value="ECO:0007669"/>
    <property type="project" value="TreeGrafter"/>
</dbReference>
<feature type="domain" description="Sodium/calcium exchanger membrane region" evidence="10">
    <location>
        <begin position="552"/>
        <end position="692"/>
    </location>
</feature>
<keyword evidence="12" id="KW-1185">Reference proteome</keyword>
<dbReference type="EMBL" id="KV427618">
    <property type="protein sequence ID" value="KZT07576.1"/>
    <property type="molecule type" value="Genomic_DNA"/>
</dbReference>
<dbReference type="STRING" id="1314785.A0A165EQY1"/>
<dbReference type="Pfam" id="PF01699">
    <property type="entry name" value="Na_Ca_ex"/>
    <property type="match status" value="2"/>
</dbReference>
<feature type="domain" description="Sodium/calcium exchanger membrane region" evidence="10">
    <location>
        <begin position="138"/>
        <end position="305"/>
    </location>
</feature>
<feature type="transmembrane region" description="Helical" evidence="9">
    <location>
        <begin position="203"/>
        <end position="226"/>
    </location>
</feature>
<evidence type="ECO:0000259" key="10">
    <source>
        <dbReference type="Pfam" id="PF01699"/>
    </source>
</evidence>
<comment type="similarity">
    <text evidence="2">Belongs to the Ca(2+):cation antiporter (CaCA) (TC 2.A.19) family.</text>
</comment>
<dbReference type="GO" id="GO:0000329">
    <property type="term" value="C:fungal-type vacuole membrane"/>
    <property type="evidence" value="ECO:0007669"/>
    <property type="project" value="TreeGrafter"/>
</dbReference>
<feature type="transmembrane region" description="Helical" evidence="9">
    <location>
        <begin position="646"/>
        <end position="667"/>
    </location>
</feature>
<feature type="transmembrane region" description="Helical" evidence="9">
    <location>
        <begin position="674"/>
        <end position="694"/>
    </location>
</feature>
<proteinExistence type="inferred from homology"/>
<comment type="subcellular location">
    <subcellularLocation>
        <location evidence="1">Endomembrane system</location>
        <topology evidence="1">Multi-pass membrane protein</topology>
    </subcellularLocation>
</comment>
<evidence type="ECO:0000256" key="5">
    <source>
        <dbReference type="ARBA" id="ARBA00022989"/>
    </source>
</evidence>
<sequence length="713" mass="79194">MRTSSTLASDRRRYPEHLHATPLPIMDRSPSQLSAVSSAESHSSTTELVSKHKDKQWKRMSLGEKFLSWASRAENAPDPEANELDLPTEETNGCDVKKKRLKMWHGWRIIVLGSWMNVLLLLIPVTWLLKLATANSDTLVFTASMLGMIPLVRLHDLAISVLSRRIGGSKAGLLNASWSNIVEVVVAVTALRKCELRVVQSSLIGSMLSKSLLILGMCFFAGGLRFSHQDYDTTATQIHSSLLSISVGAVCLPAAFHFALSNSAEDAAEAGTTLATQKEYLLKMSHSVSILLLFIYVSYLLFQLWSHTHLYKDSNKPSDKLPVAVSMRSFTDRVRQISNTAKGRHAYSRANSSTSLQSCGSAPEKVRLRKDKASPVEEAPETSFEWSNEAREPSVSPPKTSLGYDTQRERTAFLVSPSTTSQVTFKANEYRTTARGDPSIRLVQELERERGRSSSEQSHRHPRRFSSSSDERRRFSESGRTTPVSEVVSGYLNKRGEVVRLAKDDDVTTKARWVNVDVVEVRGKDEPVDVENREDSRKASEEEPELSWTMILMLLTVVSVLVTINAEWLVDSMDSLSPTLSKEWIGLILLPIVNSIPECVTAVTVSVRDQLTLSVSVAVGSTIQTSLFVIPFMVILGWILDKPLALLFDPFETVVLYISMQILSYVVADGKSNWLEGVILICLYLVIAVTFWFYPGSTFSSNLAVCVDTVKPA</sequence>
<evidence type="ECO:0000256" key="1">
    <source>
        <dbReference type="ARBA" id="ARBA00004127"/>
    </source>
</evidence>
<dbReference type="InterPro" id="IPR004837">
    <property type="entry name" value="NaCa_Exmemb"/>
</dbReference>
<feature type="transmembrane region" description="Helical" evidence="9">
    <location>
        <begin position="546"/>
        <end position="564"/>
    </location>
</feature>
<accession>A0A165EQY1</accession>
<feature type="compositionally biased region" description="Basic and acidic residues" evidence="8">
    <location>
        <begin position="447"/>
        <end position="459"/>
    </location>
</feature>
<feature type="region of interest" description="Disordered" evidence="8">
    <location>
        <begin position="1"/>
        <end position="53"/>
    </location>
</feature>